<gene>
    <name evidence="3" type="ORF">S01H1_00118</name>
</gene>
<name>X0S3V2_9ZZZZ</name>
<keyword evidence="2" id="KW-1133">Transmembrane helix</keyword>
<evidence type="ECO:0000313" key="3">
    <source>
        <dbReference type="EMBL" id="GAF70597.1"/>
    </source>
</evidence>
<evidence type="ECO:0000256" key="1">
    <source>
        <dbReference type="SAM" id="MobiDB-lite"/>
    </source>
</evidence>
<dbReference type="AlphaFoldDB" id="X0S3V2"/>
<dbReference type="EMBL" id="BARS01000034">
    <property type="protein sequence ID" value="GAF70597.1"/>
    <property type="molecule type" value="Genomic_DNA"/>
</dbReference>
<proteinExistence type="predicted"/>
<accession>X0S3V2</accession>
<keyword evidence="2" id="KW-0472">Membrane</keyword>
<protein>
    <submittedName>
        <fullName evidence="3">Uncharacterized protein</fullName>
    </submittedName>
</protein>
<feature type="transmembrane region" description="Helical" evidence="2">
    <location>
        <begin position="331"/>
        <end position="349"/>
    </location>
</feature>
<sequence length="360" mass="37533">MGLALALALLGWPGIVQGQGHMAFGIGPAKADPDNPETFAYFVHALSPGSTVADEARVQNGSDVPIVLKMYAADAQTSIGGGPGFAHEGQELNGGRHWISLSVAEISLGPGEERIVPFTIDVPADASPGEHTTGLVVEGAPSEEIPVGGQAPSSGEDGAAFAVRVVNRAAVAVLIDVPGTRVAALEITSVCMKEQDDQGADFRVYVGNMGNIRVRGEGFLLIEDRKGTELASIPLQMGSILPRDTSYLNVHHPVNLADGSFVLSTTLQYGATRGNEVGETAFIKDVELKVKDGQPEIGCAAESRPPEPGLAPPITGLTPAEEEGGSSIGQYVAYAALFLALVLAIAIFARRLRKRRPSSP</sequence>
<feature type="region of interest" description="Disordered" evidence="1">
    <location>
        <begin position="302"/>
        <end position="322"/>
    </location>
</feature>
<reference evidence="3" key="1">
    <citation type="journal article" date="2014" name="Front. Microbiol.">
        <title>High frequency of phylogenetically diverse reductive dehalogenase-homologous genes in deep subseafloor sedimentary metagenomes.</title>
        <authorList>
            <person name="Kawai M."/>
            <person name="Futagami T."/>
            <person name="Toyoda A."/>
            <person name="Takaki Y."/>
            <person name="Nishi S."/>
            <person name="Hori S."/>
            <person name="Arai W."/>
            <person name="Tsubouchi T."/>
            <person name="Morono Y."/>
            <person name="Uchiyama I."/>
            <person name="Ito T."/>
            <person name="Fujiyama A."/>
            <person name="Inagaki F."/>
            <person name="Takami H."/>
        </authorList>
    </citation>
    <scope>NUCLEOTIDE SEQUENCE</scope>
    <source>
        <strain evidence="3">Expedition CK06-06</strain>
    </source>
</reference>
<organism evidence="3">
    <name type="scientific">marine sediment metagenome</name>
    <dbReference type="NCBI Taxonomy" id="412755"/>
    <lineage>
        <taxon>unclassified sequences</taxon>
        <taxon>metagenomes</taxon>
        <taxon>ecological metagenomes</taxon>
    </lineage>
</organism>
<keyword evidence="2" id="KW-0812">Transmembrane</keyword>
<comment type="caution">
    <text evidence="3">The sequence shown here is derived from an EMBL/GenBank/DDBJ whole genome shotgun (WGS) entry which is preliminary data.</text>
</comment>
<evidence type="ECO:0000256" key="2">
    <source>
        <dbReference type="SAM" id="Phobius"/>
    </source>
</evidence>